<evidence type="ECO:0000313" key="1">
    <source>
        <dbReference type="EMBL" id="AOV18748.1"/>
    </source>
</evidence>
<dbReference type="CDD" id="cd12870">
    <property type="entry name" value="MqsA"/>
    <property type="match status" value="1"/>
</dbReference>
<dbReference type="NCBIfam" id="TIGR03831">
    <property type="entry name" value="YgiT_finger"/>
    <property type="match status" value="1"/>
</dbReference>
<dbReference type="InterPro" id="IPR022453">
    <property type="entry name" value="Znf_MqsA-type"/>
</dbReference>
<gene>
    <name evidence="1" type="ORF">BJI67_16025</name>
</gene>
<keyword evidence="2" id="KW-1185">Reference proteome</keyword>
<organism evidence="1 2">
    <name type="scientific">Acidihalobacter aeolianus</name>
    <dbReference type="NCBI Taxonomy" id="2792603"/>
    <lineage>
        <taxon>Bacteria</taxon>
        <taxon>Pseudomonadati</taxon>
        <taxon>Pseudomonadota</taxon>
        <taxon>Gammaproteobacteria</taxon>
        <taxon>Chromatiales</taxon>
        <taxon>Ectothiorhodospiraceae</taxon>
        <taxon>Acidihalobacter</taxon>
    </lineage>
</organism>
<dbReference type="Pfam" id="PF15731">
    <property type="entry name" value="MqsA_antitoxin"/>
    <property type="match status" value="1"/>
</dbReference>
<dbReference type="Proteomes" id="UP000095342">
    <property type="component" value="Plasmid pAPV6"/>
</dbReference>
<accession>A0A1D8KCR6</accession>
<name>A0A1D8KCR6_9GAMM</name>
<evidence type="ECO:0000313" key="2">
    <source>
        <dbReference type="Proteomes" id="UP000095342"/>
    </source>
</evidence>
<dbReference type="InterPro" id="IPR032758">
    <property type="entry name" value="MqsA/HigA-2"/>
</dbReference>
<dbReference type="KEGG" id="aaeo:BJI67_16025"/>
<geneLocation type="plasmid" evidence="2">
    <name>papv6</name>
</geneLocation>
<sequence>MQCVICKTGEVINDRTTVTLQRGETTVVIKNVPAQVCAQCGEYYLSEEMSGKVLAMAEEAVGKGAEVEILRWAA</sequence>
<dbReference type="EMBL" id="CP017449">
    <property type="protein sequence ID" value="AOV18748.1"/>
    <property type="molecule type" value="Genomic_DNA"/>
</dbReference>
<proteinExistence type="predicted"/>
<dbReference type="AlphaFoldDB" id="A0A1D8KCR6"/>
<protein>
    <recommendedName>
        <fullName evidence="3">YgiT-type zinc finger domain-containing protein</fullName>
    </recommendedName>
</protein>
<dbReference type="Gene3D" id="3.10.20.860">
    <property type="match status" value="1"/>
</dbReference>
<evidence type="ECO:0008006" key="3">
    <source>
        <dbReference type="Google" id="ProtNLM"/>
    </source>
</evidence>
<dbReference type="RefSeq" id="WP_070074271.1">
    <property type="nucleotide sequence ID" value="NZ_CP017449.1"/>
</dbReference>
<reference evidence="1 2" key="1">
    <citation type="submission" date="2016-09" db="EMBL/GenBank/DDBJ databases">
        <title>Acidihalobacter prosperus V6 (DSM14174).</title>
        <authorList>
            <person name="Khaleque H.N."/>
            <person name="Ramsay J.P."/>
            <person name="Murphy R.J.T."/>
            <person name="Kaksonen A.H."/>
            <person name="Boxall N.J."/>
            <person name="Watkin E.L.J."/>
        </authorList>
    </citation>
    <scope>NUCLEOTIDE SEQUENCE [LARGE SCALE GENOMIC DNA]</scope>
    <source>
        <strain evidence="1 2">V6</strain>
        <plasmid evidence="2">papv6</plasmid>
    </source>
</reference>
<keyword evidence="1" id="KW-0614">Plasmid</keyword>